<evidence type="ECO:0000256" key="12">
    <source>
        <dbReference type="ARBA" id="ARBA00022824"/>
    </source>
</evidence>
<evidence type="ECO:0000256" key="14">
    <source>
        <dbReference type="ARBA" id="ARBA00023034"/>
    </source>
</evidence>
<comment type="caution">
    <text evidence="22">The sequence shown here is derived from an EMBL/GenBank/DDBJ whole genome shotgun (WGS) entry which is preliminary data.</text>
</comment>
<evidence type="ECO:0000256" key="3">
    <source>
        <dbReference type="ARBA" id="ARBA00004555"/>
    </source>
</evidence>
<dbReference type="OrthoDB" id="9769665at2"/>
<dbReference type="Pfam" id="PF04389">
    <property type="entry name" value="Peptidase_M28"/>
    <property type="match status" value="1"/>
</dbReference>
<evidence type="ECO:0000256" key="20">
    <source>
        <dbReference type="ARBA" id="ARBA00033328"/>
    </source>
</evidence>
<dbReference type="Proteomes" id="UP000234845">
    <property type="component" value="Unassembled WGS sequence"/>
</dbReference>
<dbReference type="GO" id="GO:0046872">
    <property type="term" value="F:metal ion binding"/>
    <property type="evidence" value="ECO:0007669"/>
    <property type="project" value="UniProtKB-KW"/>
</dbReference>
<evidence type="ECO:0000256" key="13">
    <source>
        <dbReference type="ARBA" id="ARBA00022833"/>
    </source>
</evidence>
<dbReference type="Gene3D" id="3.50.30.30">
    <property type="match status" value="1"/>
</dbReference>
<dbReference type="InterPro" id="IPR039866">
    <property type="entry name" value="CPQ"/>
</dbReference>
<dbReference type="GO" id="GO:0006508">
    <property type="term" value="P:proteolysis"/>
    <property type="evidence" value="ECO:0007669"/>
    <property type="project" value="UniProtKB-KW"/>
</dbReference>
<dbReference type="AlphaFoldDB" id="A0A2N5Y2F9"/>
<dbReference type="SUPFAM" id="SSF53187">
    <property type="entry name" value="Zn-dependent exopeptidases"/>
    <property type="match status" value="1"/>
</dbReference>
<evidence type="ECO:0000256" key="15">
    <source>
        <dbReference type="ARBA" id="ARBA00023049"/>
    </source>
</evidence>
<keyword evidence="13" id="KW-0862">Zinc</keyword>
<proteinExistence type="predicted"/>
<evidence type="ECO:0000256" key="2">
    <source>
        <dbReference type="ARBA" id="ARBA00004371"/>
    </source>
</evidence>
<accession>A0A2N5Y2F9</accession>
<keyword evidence="7" id="KW-0121">Carboxypeptidase</keyword>
<evidence type="ECO:0000256" key="17">
    <source>
        <dbReference type="ARBA" id="ARBA00023180"/>
    </source>
</evidence>
<protein>
    <recommendedName>
        <fullName evidence="5">Carboxypeptidase Q</fullName>
    </recommendedName>
    <alternativeName>
        <fullName evidence="20">Plasma glutamate carboxypeptidase</fullName>
    </alternativeName>
</protein>
<gene>
    <name evidence="22" type="ORF">CWI75_12110</name>
</gene>
<dbReference type="GO" id="GO:0005576">
    <property type="term" value="C:extracellular region"/>
    <property type="evidence" value="ECO:0007669"/>
    <property type="project" value="UniProtKB-SubCell"/>
</dbReference>
<keyword evidence="15" id="KW-0482">Metalloprotease</keyword>
<evidence type="ECO:0000256" key="11">
    <source>
        <dbReference type="ARBA" id="ARBA00022801"/>
    </source>
</evidence>
<keyword evidence="23" id="KW-1185">Reference proteome</keyword>
<evidence type="ECO:0000256" key="18">
    <source>
        <dbReference type="ARBA" id="ARBA00023228"/>
    </source>
</evidence>
<evidence type="ECO:0000313" key="23">
    <source>
        <dbReference type="Proteomes" id="UP000234845"/>
    </source>
</evidence>
<dbReference type="GO" id="GO:0070573">
    <property type="term" value="F:metallodipeptidase activity"/>
    <property type="evidence" value="ECO:0007669"/>
    <property type="project" value="InterPro"/>
</dbReference>
<feature type="domain" description="Peptidase M28" evidence="21">
    <location>
        <begin position="254"/>
        <end position="438"/>
    </location>
</feature>
<keyword evidence="10" id="KW-0732">Signal</keyword>
<dbReference type="PANTHER" id="PTHR12053:SF3">
    <property type="entry name" value="CARBOXYPEPTIDASE Q"/>
    <property type="match status" value="1"/>
</dbReference>
<keyword evidence="6" id="KW-0964">Secreted</keyword>
<evidence type="ECO:0000256" key="7">
    <source>
        <dbReference type="ARBA" id="ARBA00022645"/>
    </source>
</evidence>
<keyword evidence="8" id="KW-0645">Protease</keyword>
<evidence type="ECO:0000256" key="1">
    <source>
        <dbReference type="ARBA" id="ARBA00004240"/>
    </source>
</evidence>
<dbReference type="GO" id="GO:0005764">
    <property type="term" value="C:lysosome"/>
    <property type="evidence" value="ECO:0007669"/>
    <property type="project" value="UniProtKB-SubCell"/>
</dbReference>
<evidence type="ECO:0000256" key="6">
    <source>
        <dbReference type="ARBA" id="ARBA00022525"/>
    </source>
</evidence>
<keyword evidence="11" id="KW-0378">Hydrolase</keyword>
<evidence type="ECO:0000256" key="4">
    <source>
        <dbReference type="ARBA" id="ARBA00004613"/>
    </source>
</evidence>
<keyword evidence="16" id="KW-0865">Zymogen</keyword>
<evidence type="ECO:0000256" key="9">
    <source>
        <dbReference type="ARBA" id="ARBA00022723"/>
    </source>
</evidence>
<evidence type="ECO:0000256" key="16">
    <source>
        <dbReference type="ARBA" id="ARBA00023145"/>
    </source>
</evidence>
<dbReference type="EMBL" id="PKLZ01000008">
    <property type="protein sequence ID" value="PLW82567.1"/>
    <property type="molecule type" value="Genomic_DNA"/>
</dbReference>
<evidence type="ECO:0000256" key="10">
    <source>
        <dbReference type="ARBA" id="ARBA00022729"/>
    </source>
</evidence>
<reference evidence="23" key="1">
    <citation type="submission" date="2017-11" db="EMBL/GenBank/DDBJ databases">
        <title>The draft genome sequence of Chromatocurvus sp. F02.</title>
        <authorList>
            <person name="Du Z.-J."/>
            <person name="Chang Y.-Q."/>
        </authorList>
    </citation>
    <scope>NUCLEOTIDE SEQUENCE [LARGE SCALE GENOMIC DNA]</scope>
    <source>
        <strain evidence="23">F02</strain>
    </source>
</reference>
<dbReference type="GO" id="GO:0004180">
    <property type="term" value="F:carboxypeptidase activity"/>
    <property type="evidence" value="ECO:0007669"/>
    <property type="project" value="UniProtKB-KW"/>
</dbReference>
<comment type="subunit">
    <text evidence="19">Homodimer. The monomeric form is inactive while the homodimer is active.</text>
</comment>
<keyword evidence="12" id="KW-0256">Endoplasmic reticulum</keyword>
<dbReference type="PANTHER" id="PTHR12053">
    <property type="entry name" value="PROTEASE FAMILY M28 PLASMA GLUTAMATE CARBOXYPEPTIDASE-RELATED"/>
    <property type="match status" value="1"/>
</dbReference>
<keyword evidence="9" id="KW-0479">Metal-binding</keyword>
<organism evidence="22 23">
    <name type="scientific">Kineobactrum sediminis</name>
    <dbReference type="NCBI Taxonomy" id="1905677"/>
    <lineage>
        <taxon>Bacteria</taxon>
        <taxon>Pseudomonadati</taxon>
        <taxon>Pseudomonadota</taxon>
        <taxon>Gammaproteobacteria</taxon>
        <taxon>Cellvibrionales</taxon>
        <taxon>Halieaceae</taxon>
        <taxon>Kineobactrum</taxon>
    </lineage>
</organism>
<keyword evidence="17" id="KW-0325">Glycoprotein</keyword>
<dbReference type="Gene3D" id="3.40.630.10">
    <property type="entry name" value="Zn peptidases"/>
    <property type="match status" value="1"/>
</dbReference>
<name>A0A2N5Y2F9_9GAMM</name>
<comment type="subcellular location">
    <subcellularLocation>
        <location evidence="1">Endoplasmic reticulum</location>
    </subcellularLocation>
    <subcellularLocation>
        <location evidence="3">Golgi apparatus</location>
    </subcellularLocation>
    <subcellularLocation>
        <location evidence="2">Lysosome</location>
    </subcellularLocation>
    <subcellularLocation>
        <location evidence="4">Secreted</location>
    </subcellularLocation>
</comment>
<dbReference type="InterPro" id="IPR007484">
    <property type="entry name" value="Peptidase_M28"/>
</dbReference>
<keyword evidence="18" id="KW-0458">Lysosome</keyword>
<evidence type="ECO:0000259" key="21">
    <source>
        <dbReference type="Pfam" id="PF04389"/>
    </source>
</evidence>
<sequence>MLLVFAHNGLADTRPDTGLTPASIDHARQLRDLAMGGTMAWDIVESLTTEIGPRLAGSEAEARARAWAVRRLTAMGFDKVRIEPFEIQAWTRGAERAALLAPFPQPLEITALGGSVATPENGITAELALFEGIDALKAAAPGSLEGKIAYVSHAMQRSQDGSSYGFFGKLRREGASIAAQKGALAIMIRSIGTSSHRFAHTGQMRYAEDVAQIPAAALSNPDADQIERIARRGQPVQVYLNMSPESLGTVSSGNVIAEITGRERPEEVVIIGGHLDSWDQGTGAIDDGAGVAITTAAAKMILDAGKRPRRTIRLVLWGAEEVGLLGGKAYLEAHRKDLDKQIIGTESDFGAERVWQMTAQVSAEGQQVVDIMGELLAPIGVARGDMDKSGSGPDLTALVEAGLPSLRLVQNGMDYFDLHHTPDDTLDKIDPVALDQNVAAYVVFSWLAADSTVNFRSE</sequence>
<evidence type="ECO:0000313" key="22">
    <source>
        <dbReference type="EMBL" id="PLW82567.1"/>
    </source>
</evidence>
<evidence type="ECO:0000256" key="5">
    <source>
        <dbReference type="ARBA" id="ARBA00014116"/>
    </source>
</evidence>
<evidence type="ECO:0000256" key="19">
    <source>
        <dbReference type="ARBA" id="ARBA00025833"/>
    </source>
</evidence>
<evidence type="ECO:0000256" key="8">
    <source>
        <dbReference type="ARBA" id="ARBA00022670"/>
    </source>
</evidence>
<keyword evidence="14" id="KW-0333">Golgi apparatus</keyword>